<dbReference type="VEuPathDB" id="FungiDB:PGUG_03313"/>
<keyword evidence="3" id="KW-1185">Reference proteome</keyword>
<feature type="transmembrane region" description="Helical" evidence="1">
    <location>
        <begin position="62"/>
        <end position="80"/>
    </location>
</feature>
<dbReference type="InParanoid" id="A5DJ62"/>
<dbReference type="AlphaFoldDB" id="A5DJ62"/>
<keyword evidence="1" id="KW-0472">Membrane</keyword>
<reference evidence="2 3" key="1">
    <citation type="journal article" date="2009" name="Nature">
        <title>Evolution of pathogenicity and sexual reproduction in eight Candida genomes.</title>
        <authorList>
            <person name="Butler G."/>
            <person name="Rasmussen M.D."/>
            <person name="Lin M.F."/>
            <person name="Santos M.A."/>
            <person name="Sakthikumar S."/>
            <person name="Munro C.A."/>
            <person name="Rheinbay E."/>
            <person name="Grabherr M."/>
            <person name="Forche A."/>
            <person name="Reedy J.L."/>
            <person name="Agrafioti I."/>
            <person name="Arnaud M.B."/>
            <person name="Bates S."/>
            <person name="Brown A.J."/>
            <person name="Brunke S."/>
            <person name="Costanzo M.C."/>
            <person name="Fitzpatrick D.A."/>
            <person name="de Groot P.W."/>
            <person name="Harris D."/>
            <person name="Hoyer L.L."/>
            <person name="Hube B."/>
            <person name="Klis F.M."/>
            <person name="Kodira C."/>
            <person name="Lennard N."/>
            <person name="Logue M.E."/>
            <person name="Martin R."/>
            <person name="Neiman A.M."/>
            <person name="Nikolaou E."/>
            <person name="Quail M.A."/>
            <person name="Quinn J."/>
            <person name="Santos M.C."/>
            <person name="Schmitzberger F.F."/>
            <person name="Sherlock G."/>
            <person name="Shah P."/>
            <person name="Silverstein K.A."/>
            <person name="Skrzypek M.S."/>
            <person name="Soll D."/>
            <person name="Staggs R."/>
            <person name="Stansfield I."/>
            <person name="Stumpf M.P."/>
            <person name="Sudbery P.E."/>
            <person name="Srikantha T."/>
            <person name="Zeng Q."/>
            <person name="Berman J."/>
            <person name="Berriman M."/>
            <person name="Heitman J."/>
            <person name="Gow N.A."/>
            <person name="Lorenz M.C."/>
            <person name="Birren B.W."/>
            <person name="Kellis M."/>
            <person name="Cuomo C.A."/>
        </authorList>
    </citation>
    <scope>NUCLEOTIDE SEQUENCE [LARGE SCALE GENOMIC DNA]</scope>
    <source>
        <strain evidence="3">ATCC 6260 / CBS 566 / DSM 6381 / JCM 1539 / NBRC 10279 / NRRL Y-324</strain>
    </source>
</reference>
<sequence length="167" mass="19204">MAKLRLTKGSKIITKSFPRSPSTTTKSFFRNETFELLGYDNKSNFPFLLITRHKSLWLNVRLFKFFIKVIIFMICGLLSNASICEIITAVVSTFWKYFAAFRYNCLSSGDARMYWSWRRRPFSKLTPVALAVPLAVPRVLAGWFKLSSGGFGASRLWNSTSWSGRRC</sequence>
<dbReference type="RefSeq" id="XP_001483932.2">
    <property type="nucleotide sequence ID" value="XM_001483882.1"/>
</dbReference>
<organism evidence="2 3">
    <name type="scientific">Meyerozyma guilliermondii (strain ATCC 6260 / CBS 566 / DSM 6381 / JCM 1539 / NBRC 10279 / NRRL Y-324)</name>
    <name type="common">Yeast</name>
    <name type="synonym">Candida guilliermondii</name>
    <dbReference type="NCBI Taxonomy" id="294746"/>
    <lineage>
        <taxon>Eukaryota</taxon>
        <taxon>Fungi</taxon>
        <taxon>Dikarya</taxon>
        <taxon>Ascomycota</taxon>
        <taxon>Saccharomycotina</taxon>
        <taxon>Pichiomycetes</taxon>
        <taxon>Debaryomycetaceae</taxon>
        <taxon>Meyerozyma</taxon>
    </lineage>
</organism>
<proteinExistence type="predicted"/>
<keyword evidence="1" id="KW-0812">Transmembrane</keyword>
<dbReference type="GeneID" id="5126135"/>
<dbReference type="Proteomes" id="UP000001997">
    <property type="component" value="Unassembled WGS sequence"/>
</dbReference>
<gene>
    <name evidence="2" type="ORF">PGUG_03313</name>
</gene>
<accession>A5DJ62</accession>
<evidence type="ECO:0000313" key="3">
    <source>
        <dbReference type="Proteomes" id="UP000001997"/>
    </source>
</evidence>
<name>A5DJ62_PICGU</name>
<protein>
    <submittedName>
        <fullName evidence="2">Uncharacterized protein</fullName>
    </submittedName>
</protein>
<evidence type="ECO:0000256" key="1">
    <source>
        <dbReference type="SAM" id="Phobius"/>
    </source>
</evidence>
<keyword evidence="1" id="KW-1133">Transmembrane helix</keyword>
<dbReference type="EMBL" id="CH408158">
    <property type="protein sequence ID" value="EDK39215.2"/>
    <property type="molecule type" value="Genomic_DNA"/>
</dbReference>
<dbReference type="HOGENOM" id="CLU_1595157_0_0_1"/>
<evidence type="ECO:0000313" key="2">
    <source>
        <dbReference type="EMBL" id="EDK39215.2"/>
    </source>
</evidence>
<dbReference type="KEGG" id="pgu:PGUG_03313"/>